<name>A0ABY4W6S6_9PROT</name>
<organism evidence="4 5">
    <name type="scientific">Sneathiella marina</name>
    <dbReference type="NCBI Taxonomy" id="2950108"/>
    <lineage>
        <taxon>Bacteria</taxon>
        <taxon>Pseudomonadati</taxon>
        <taxon>Pseudomonadota</taxon>
        <taxon>Alphaproteobacteria</taxon>
        <taxon>Sneathiellales</taxon>
        <taxon>Sneathiellaceae</taxon>
        <taxon>Sneathiella</taxon>
    </lineage>
</organism>
<dbReference type="Gene3D" id="3.40.1190.20">
    <property type="match status" value="1"/>
</dbReference>
<dbReference type="GO" id="GO:0008902">
    <property type="term" value="F:hydroxymethylpyrimidine kinase activity"/>
    <property type="evidence" value="ECO:0007669"/>
    <property type="project" value="UniProtKB-EC"/>
</dbReference>
<keyword evidence="4" id="KW-0808">Transferase</keyword>
<reference evidence="4" key="1">
    <citation type="submission" date="2022-06" db="EMBL/GenBank/DDBJ databases">
        <title>Sneathiella actinostolidae sp. nov., isolated from a sea anemonein the Western Pacific Ocean.</title>
        <authorList>
            <person name="Wei M.J."/>
        </authorList>
    </citation>
    <scope>NUCLEOTIDE SEQUENCE</scope>
    <source>
        <strain evidence="4">PHK-P5</strain>
    </source>
</reference>
<dbReference type="RefSeq" id="WP_251936734.1">
    <property type="nucleotide sequence ID" value="NZ_CP098747.1"/>
</dbReference>
<dbReference type="SUPFAM" id="SSF53613">
    <property type="entry name" value="Ribokinase-like"/>
    <property type="match status" value="1"/>
</dbReference>
<comment type="pathway">
    <text evidence="1">Cofactor biosynthesis; thiamine diphosphate biosynthesis.</text>
</comment>
<dbReference type="InterPro" id="IPR004399">
    <property type="entry name" value="HMP/HMP-P_kinase_dom"/>
</dbReference>
<keyword evidence="4" id="KW-0418">Kinase</keyword>
<dbReference type="CDD" id="cd01169">
    <property type="entry name" value="HMPP_kinase"/>
    <property type="match status" value="1"/>
</dbReference>
<keyword evidence="5" id="KW-1185">Reference proteome</keyword>
<dbReference type="EC" id="2.7.1.49" evidence="2"/>
<dbReference type="Pfam" id="PF08543">
    <property type="entry name" value="Phos_pyr_kin"/>
    <property type="match status" value="1"/>
</dbReference>
<dbReference type="PANTHER" id="PTHR20858:SF17">
    <property type="entry name" value="HYDROXYMETHYLPYRIMIDINE_PHOSPHOMETHYLPYRIMIDINE KINASE THI20-RELATED"/>
    <property type="match status" value="1"/>
</dbReference>
<dbReference type="PANTHER" id="PTHR20858">
    <property type="entry name" value="PHOSPHOMETHYLPYRIMIDINE KINASE"/>
    <property type="match status" value="1"/>
</dbReference>
<evidence type="ECO:0000313" key="4">
    <source>
        <dbReference type="EMBL" id="USG62707.1"/>
    </source>
</evidence>
<accession>A0ABY4W6S6</accession>
<dbReference type="Proteomes" id="UP001056291">
    <property type="component" value="Chromosome"/>
</dbReference>
<evidence type="ECO:0000259" key="3">
    <source>
        <dbReference type="Pfam" id="PF08543"/>
    </source>
</evidence>
<sequence length="267" mass="28019">MQGRVLIIAGSDSGGGAGIQADIKTVTALNGFAATAITALTAQNTLGVQSIEDVSAQFVIEQIRVVLEDIGADAIKIGMLHRREIVEAVADYFDAENNLPPVILDPVMIAKGGAALVADDASDAIKSRLITSHTHILTPNIPEAEQLTGLKIESLSDMEKAGRKLLEMGPIAVLMKGGHRDGEYVVDLLVSPEGVQSFSHERFDTLHTHGTGCTLSSAIATGIAQGFPVKKAIGRALRYVHTAIEQAPGIGGGHGPLDHAHNVMPFD</sequence>
<dbReference type="InterPro" id="IPR013749">
    <property type="entry name" value="PM/HMP-P_kinase-1"/>
</dbReference>
<evidence type="ECO:0000256" key="2">
    <source>
        <dbReference type="ARBA" id="ARBA00012135"/>
    </source>
</evidence>
<proteinExistence type="predicted"/>
<evidence type="ECO:0000313" key="5">
    <source>
        <dbReference type="Proteomes" id="UP001056291"/>
    </source>
</evidence>
<protein>
    <recommendedName>
        <fullName evidence="2">hydroxymethylpyrimidine kinase</fullName>
        <ecNumber evidence="2">2.7.1.49</ecNumber>
    </recommendedName>
</protein>
<gene>
    <name evidence="4" type="primary">thiD</name>
    <name evidence="4" type="ORF">NBZ79_06920</name>
</gene>
<dbReference type="NCBIfam" id="TIGR00097">
    <property type="entry name" value="HMP-P_kinase"/>
    <property type="match status" value="1"/>
</dbReference>
<feature type="domain" description="Pyridoxamine kinase/Phosphomethylpyrimidine kinase" evidence="3">
    <location>
        <begin position="12"/>
        <end position="258"/>
    </location>
</feature>
<dbReference type="EMBL" id="CP098747">
    <property type="protein sequence ID" value="USG62707.1"/>
    <property type="molecule type" value="Genomic_DNA"/>
</dbReference>
<dbReference type="GO" id="GO:0008972">
    <property type="term" value="F:phosphomethylpyrimidine kinase activity"/>
    <property type="evidence" value="ECO:0007669"/>
    <property type="project" value="UniProtKB-EC"/>
</dbReference>
<evidence type="ECO:0000256" key="1">
    <source>
        <dbReference type="ARBA" id="ARBA00004948"/>
    </source>
</evidence>
<dbReference type="InterPro" id="IPR029056">
    <property type="entry name" value="Ribokinase-like"/>
</dbReference>